<dbReference type="InterPro" id="IPR023213">
    <property type="entry name" value="CAT-like_dom_sf"/>
</dbReference>
<keyword evidence="14" id="KW-1185">Reference proteome</keyword>
<evidence type="ECO:0000256" key="7">
    <source>
        <dbReference type="ARBA" id="ARBA00023128"/>
    </source>
</evidence>
<reference evidence="13 14" key="1">
    <citation type="submission" date="2022-09" db="EMBL/GenBank/DDBJ databases">
        <authorList>
            <person name="Palmer J.M."/>
        </authorList>
    </citation>
    <scope>NUCLEOTIDE SEQUENCE [LARGE SCALE GENOMIC DNA]</scope>
    <source>
        <strain evidence="13 14">DSM 7382</strain>
    </source>
</reference>
<keyword evidence="4 9" id="KW-0808">Transferase</keyword>
<dbReference type="InterPro" id="IPR004167">
    <property type="entry name" value="PSBD"/>
</dbReference>
<dbReference type="SUPFAM" id="SSF51230">
    <property type="entry name" value="Single hybrid motif"/>
    <property type="match status" value="1"/>
</dbReference>
<dbReference type="Pfam" id="PF00198">
    <property type="entry name" value="2-oxoacid_dh"/>
    <property type="match status" value="1"/>
</dbReference>
<comment type="similarity">
    <text evidence="3 9">Belongs to the 2-oxoacid dehydrogenase family.</text>
</comment>
<dbReference type="FunFam" id="2.40.50.100:FF:000013">
    <property type="entry name" value="Dihydrolipoamide acetyltransferase component of pyruvate dehydrogenase complex"/>
    <property type="match status" value="1"/>
</dbReference>
<evidence type="ECO:0000259" key="12">
    <source>
        <dbReference type="PROSITE" id="PS51826"/>
    </source>
</evidence>
<dbReference type="InterPro" id="IPR036625">
    <property type="entry name" value="E3-bd_dom_sf"/>
</dbReference>
<evidence type="ECO:0000256" key="4">
    <source>
        <dbReference type="ARBA" id="ARBA00022679"/>
    </source>
</evidence>
<dbReference type="SUPFAM" id="SSF52777">
    <property type="entry name" value="CoA-dependent acyltransferases"/>
    <property type="match status" value="1"/>
</dbReference>
<comment type="cofactor">
    <cofactor evidence="1 9">
        <name>(R)-lipoate</name>
        <dbReference type="ChEBI" id="CHEBI:83088"/>
    </cofactor>
</comment>
<dbReference type="EMBL" id="JASBNA010000011">
    <property type="protein sequence ID" value="KAK7688045.1"/>
    <property type="molecule type" value="Genomic_DNA"/>
</dbReference>
<evidence type="ECO:0000256" key="9">
    <source>
        <dbReference type="RuleBase" id="RU003423"/>
    </source>
</evidence>
<keyword evidence="7" id="KW-0496">Mitochondrion</keyword>
<evidence type="ECO:0000313" key="14">
    <source>
        <dbReference type="Proteomes" id="UP001385951"/>
    </source>
</evidence>
<feature type="compositionally biased region" description="Basic and acidic residues" evidence="10">
    <location>
        <begin position="146"/>
        <end position="159"/>
    </location>
</feature>
<dbReference type="PROSITE" id="PS50968">
    <property type="entry name" value="BIOTINYL_LIPOYL"/>
    <property type="match status" value="1"/>
</dbReference>
<dbReference type="Pfam" id="PF00364">
    <property type="entry name" value="Biotin_lipoyl"/>
    <property type="match status" value="1"/>
</dbReference>
<evidence type="ECO:0000256" key="6">
    <source>
        <dbReference type="ARBA" id="ARBA00022946"/>
    </source>
</evidence>
<dbReference type="EC" id="2.3.1.-" evidence="9"/>
<dbReference type="PROSITE" id="PS51826">
    <property type="entry name" value="PSBD"/>
    <property type="match status" value="1"/>
</dbReference>
<evidence type="ECO:0000256" key="3">
    <source>
        <dbReference type="ARBA" id="ARBA00007317"/>
    </source>
</evidence>
<feature type="domain" description="Lipoyl-binding" evidence="11">
    <location>
        <begin position="34"/>
        <end position="109"/>
    </location>
</feature>
<evidence type="ECO:0000313" key="13">
    <source>
        <dbReference type="EMBL" id="KAK7688045.1"/>
    </source>
</evidence>
<evidence type="ECO:0000256" key="10">
    <source>
        <dbReference type="SAM" id="MobiDB-lite"/>
    </source>
</evidence>
<dbReference type="GO" id="GO:0045333">
    <property type="term" value="P:cellular respiration"/>
    <property type="evidence" value="ECO:0007669"/>
    <property type="project" value="UniProtKB-ARBA"/>
</dbReference>
<dbReference type="InterPro" id="IPR000089">
    <property type="entry name" value="Biotin_lipoyl"/>
</dbReference>
<dbReference type="PANTHER" id="PTHR43178">
    <property type="entry name" value="DIHYDROLIPOAMIDE ACETYLTRANSFERASE COMPONENT OF PYRUVATE DEHYDROGENASE COMPLEX"/>
    <property type="match status" value="1"/>
</dbReference>
<comment type="subcellular location">
    <subcellularLocation>
        <location evidence="2">Mitochondrion matrix</location>
    </subcellularLocation>
</comment>
<proteinExistence type="inferred from homology"/>
<dbReference type="InterPro" id="IPR050743">
    <property type="entry name" value="2-oxoacid_DH_E2_comp"/>
</dbReference>
<gene>
    <name evidence="13" type="ORF">QCA50_008415</name>
</gene>
<dbReference type="GO" id="GO:0031405">
    <property type="term" value="F:lipoic acid binding"/>
    <property type="evidence" value="ECO:0007669"/>
    <property type="project" value="TreeGrafter"/>
</dbReference>
<dbReference type="SUPFAM" id="SSF47005">
    <property type="entry name" value="Peripheral subunit-binding domain of 2-oxo acid dehydrogenase complex"/>
    <property type="match status" value="1"/>
</dbReference>
<evidence type="ECO:0000256" key="8">
    <source>
        <dbReference type="ARBA" id="ARBA00023315"/>
    </source>
</evidence>
<dbReference type="InterPro" id="IPR001078">
    <property type="entry name" value="2-oxoacid_DH_actylTfrase"/>
</dbReference>
<evidence type="ECO:0000259" key="11">
    <source>
        <dbReference type="PROSITE" id="PS50968"/>
    </source>
</evidence>
<evidence type="ECO:0000256" key="1">
    <source>
        <dbReference type="ARBA" id="ARBA00001938"/>
    </source>
</evidence>
<accession>A0AAW0GG98</accession>
<sequence>MLSTTRLLHVRGLSGRLTFVSRFHTSYPWSAKVNKTFKLADIGEGITECEVIRWSVKPSDSIASFDALCEVQSDKASVEITSPFDGIVKDLLVKEGEVAKVGSGLCIIEVDEEVAAELDDTSSATPPPHPEQEAASSGVDVLPSEVKPRDQKPLPDAPKRRPHPLDPNVPPSEQSPILGGSDVNVLAAPSVRHFAKTQRVDLSKLAPGSGKAGRIEKRDVEAHMERLASAANTSDLAPSIIDTVNDAVVELGRTRWNMYKAMTKSLEIPHFGYSTSLDLTTLHEILPILNLHIPNHYLPESSRPSQSPVVNPSALYPQPTPPTTQPSAHYTKLTYLPILLKTLSKAMLEWPLFRSSITPPCASSDKPTLTVRPNADISVALSTPTGLYTPTLRRVNTHSVYSVASQLKQISHLGRQTPCGLTPIEMPKRGGTVTISNVGGIGAGEGASPCPGTWRRDRYSSYWAGEVGLGCR</sequence>
<dbReference type="InterPro" id="IPR011053">
    <property type="entry name" value="Single_hybrid_motif"/>
</dbReference>
<evidence type="ECO:0000256" key="5">
    <source>
        <dbReference type="ARBA" id="ARBA00022823"/>
    </source>
</evidence>
<dbReference type="GO" id="GO:0005759">
    <property type="term" value="C:mitochondrial matrix"/>
    <property type="evidence" value="ECO:0007669"/>
    <property type="project" value="UniProtKB-SubCell"/>
</dbReference>
<name>A0AAW0GG98_9APHY</name>
<feature type="region of interest" description="Disordered" evidence="10">
    <location>
        <begin position="117"/>
        <end position="181"/>
    </location>
</feature>
<comment type="caution">
    <text evidence="13">The sequence shown here is derived from an EMBL/GenBank/DDBJ whole genome shotgun (WGS) entry which is preliminary data.</text>
</comment>
<feature type="region of interest" description="Disordered" evidence="10">
    <location>
        <begin position="300"/>
        <end position="327"/>
    </location>
</feature>
<dbReference type="AlphaFoldDB" id="A0AAW0GG98"/>
<dbReference type="Proteomes" id="UP001385951">
    <property type="component" value="Unassembled WGS sequence"/>
</dbReference>
<keyword evidence="5 9" id="KW-0450">Lipoyl</keyword>
<dbReference type="PANTHER" id="PTHR43178:SF5">
    <property type="entry name" value="LIPOAMIDE ACYLTRANSFERASE COMPONENT OF BRANCHED-CHAIN ALPHA-KETO ACID DEHYDROGENASE COMPLEX, MITOCHONDRIAL"/>
    <property type="match status" value="1"/>
</dbReference>
<organism evidence="13 14">
    <name type="scientific">Cerrena zonata</name>
    <dbReference type="NCBI Taxonomy" id="2478898"/>
    <lineage>
        <taxon>Eukaryota</taxon>
        <taxon>Fungi</taxon>
        <taxon>Dikarya</taxon>
        <taxon>Basidiomycota</taxon>
        <taxon>Agaricomycotina</taxon>
        <taxon>Agaricomycetes</taxon>
        <taxon>Polyporales</taxon>
        <taxon>Cerrenaceae</taxon>
        <taxon>Cerrena</taxon>
    </lineage>
</organism>
<dbReference type="Gene3D" id="2.40.50.100">
    <property type="match status" value="1"/>
</dbReference>
<dbReference type="CDD" id="cd06849">
    <property type="entry name" value="lipoyl_domain"/>
    <property type="match status" value="1"/>
</dbReference>
<protein>
    <recommendedName>
        <fullName evidence="9">Dihydrolipoamide acetyltransferase component of pyruvate dehydrogenase complex</fullName>
        <ecNumber evidence="9">2.3.1.-</ecNumber>
    </recommendedName>
</protein>
<dbReference type="Gene3D" id="4.10.320.10">
    <property type="entry name" value="E3-binding domain"/>
    <property type="match status" value="1"/>
</dbReference>
<feature type="domain" description="Peripheral subunit-binding (PSBD)" evidence="12">
    <location>
        <begin position="186"/>
        <end position="224"/>
    </location>
</feature>
<keyword evidence="8 9" id="KW-0012">Acyltransferase</keyword>
<dbReference type="Gene3D" id="3.30.559.10">
    <property type="entry name" value="Chloramphenicol acetyltransferase-like domain"/>
    <property type="match status" value="1"/>
</dbReference>
<keyword evidence="6" id="KW-0809">Transit peptide</keyword>
<dbReference type="Pfam" id="PF02817">
    <property type="entry name" value="E3_binding"/>
    <property type="match status" value="1"/>
</dbReference>
<evidence type="ECO:0000256" key="2">
    <source>
        <dbReference type="ARBA" id="ARBA00004305"/>
    </source>
</evidence>
<dbReference type="GO" id="GO:0016407">
    <property type="term" value="F:acetyltransferase activity"/>
    <property type="evidence" value="ECO:0007669"/>
    <property type="project" value="TreeGrafter"/>
</dbReference>